<dbReference type="PIRSF" id="PIRSF017292">
    <property type="entry name" value="UCP017292_Znf_CHY"/>
    <property type="match status" value="1"/>
</dbReference>
<dbReference type="RefSeq" id="WP_077282235.1">
    <property type="nucleotide sequence ID" value="NZ_BJMJ01000005.1"/>
</dbReference>
<name>A0AAP9ECJ3_LEULA</name>
<dbReference type="SUPFAM" id="SSF161219">
    <property type="entry name" value="CHY zinc finger-like"/>
    <property type="match status" value="1"/>
</dbReference>
<sequence>MFNILGIGTDAAGRCTHWHTEVDIIANKCQQCRAYYACYLCHNTLTTHEFVPVAKTALGALCGSCGLEMTGNAYLTQTACPRCQHAFNPQCHLHQQIYFC</sequence>
<evidence type="ECO:0008006" key="3">
    <source>
        <dbReference type="Google" id="ProtNLM"/>
    </source>
</evidence>
<accession>A0AAP9ECJ3</accession>
<reference evidence="1 2" key="1">
    <citation type="submission" date="2019-06" db="EMBL/GenBank/DDBJ databases">
        <title>Genome analyses of bacteria isolated from kimchi.</title>
        <authorList>
            <person name="Lee S."/>
            <person name="Ahn S."/>
            <person name="Roh S."/>
        </authorList>
    </citation>
    <scope>NUCLEOTIDE SEQUENCE [LARGE SCALE GENOMIC DNA]</scope>
    <source>
        <strain evidence="1 2">CBA3625</strain>
    </source>
</reference>
<protein>
    <recommendedName>
        <fullName evidence="3">CHY-type domain-containing protein</fullName>
    </recommendedName>
</protein>
<evidence type="ECO:0000313" key="1">
    <source>
        <dbReference type="EMBL" id="QEA44111.1"/>
    </source>
</evidence>
<dbReference type="InterPro" id="IPR016694">
    <property type="entry name" value="UCP017292"/>
</dbReference>
<dbReference type="EMBL" id="CP042387">
    <property type="protein sequence ID" value="QEA44111.1"/>
    <property type="molecule type" value="Genomic_DNA"/>
</dbReference>
<evidence type="ECO:0000313" key="2">
    <source>
        <dbReference type="Proteomes" id="UP000321298"/>
    </source>
</evidence>
<dbReference type="InterPro" id="IPR037274">
    <property type="entry name" value="Znf_CHY_sf"/>
</dbReference>
<keyword evidence="2" id="KW-1185">Reference proteome</keyword>
<dbReference type="GO" id="GO:0008270">
    <property type="term" value="F:zinc ion binding"/>
    <property type="evidence" value="ECO:0007669"/>
    <property type="project" value="InterPro"/>
</dbReference>
<dbReference type="AlphaFoldDB" id="A0AAP9ECJ3"/>
<gene>
    <name evidence="1" type="ORF">FGL83_05295</name>
</gene>
<dbReference type="Proteomes" id="UP000321298">
    <property type="component" value="Chromosome"/>
</dbReference>
<proteinExistence type="predicted"/>
<organism evidence="1 2">
    <name type="scientific">Leuconostoc lactis</name>
    <dbReference type="NCBI Taxonomy" id="1246"/>
    <lineage>
        <taxon>Bacteria</taxon>
        <taxon>Bacillati</taxon>
        <taxon>Bacillota</taxon>
        <taxon>Bacilli</taxon>
        <taxon>Lactobacillales</taxon>
        <taxon>Lactobacillaceae</taxon>
        <taxon>Leuconostoc</taxon>
    </lineage>
</organism>